<dbReference type="GO" id="GO:0042781">
    <property type="term" value="F:3'-tRNA processing endoribonuclease activity"/>
    <property type="evidence" value="ECO:0007669"/>
    <property type="project" value="TreeGrafter"/>
</dbReference>
<comment type="caution">
    <text evidence="2">The sequence shown here is derived from an EMBL/GenBank/DDBJ whole genome shotgun (WGS) entry which is preliminary data.</text>
</comment>
<dbReference type="SUPFAM" id="SSF56281">
    <property type="entry name" value="Metallo-hydrolase/oxidoreductase"/>
    <property type="match status" value="1"/>
</dbReference>
<dbReference type="AlphaFoldDB" id="A0A8H5BY47"/>
<evidence type="ECO:0008006" key="4">
    <source>
        <dbReference type="Google" id="ProtNLM"/>
    </source>
</evidence>
<evidence type="ECO:0000256" key="1">
    <source>
        <dbReference type="SAM" id="MobiDB-lite"/>
    </source>
</evidence>
<evidence type="ECO:0000313" key="3">
    <source>
        <dbReference type="Proteomes" id="UP000567179"/>
    </source>
</evidence>
<dbReference type="Proteomes" id="UP000567179">
    <property type="component" value="Unassembled WGS sequence"/>
</dbReference>
<feature type="region of interest" description="Disordered" evidence="1">
    <location>
        <begin position="170"/>
        <end position="193"/>
    </location>
</feature>
<dbReference type="EMBL" id="JAACJJ010000001">
    <property type="protein sequence ID" value="KAF5331141.1"/>
    <property type="molecule type" value="Genomic_DNA"/>
</dbReference>
<dbReference type="PANTHER" id="PTHR46018">
    <property type="entry name" value="ZINC PHOSPHODIESTERASE ELAC PROTEIN 1"/>
    <property type="match status" value="1"/>
</dbReference>
<dbReference type="Gene3D" id="3.60.15.10">
    <property type="entry name" value="Ribonuclease Z/Hydroxyacylglutathione hydrolase-like"/>
    <property type="match status" value="1"/>
</dbReference>
<dbReference type="Pfam" id="PF23023">
    <property type="entry name" value="Anti-Pycsar_Apyc1"/>
    <property type="match status" value="1"/>
</dbReference>
<keyword evidence="3" id="KW-1185">Reference proteome</keyword>
<dbReference type="OrthoDB" id="527344at2759"/>
<proteinExistence type="predicted"/>
<name>A0A8H5BY47_9AGAR</name>
<sequence length="470" mass="51182">MISRGRVIGLIRRGSIPSISTTTTTMSTGMSVTFLGTSSGGGPSETRNCSSLVCDMLADGSLWMVDCAEGTARQFSLQPQGPSHLRMMKISKIFITHMHADHIMGIVPLLRNILFPPSIGPPKANHAPPRAVEIYGPAGIRLFVRQIMKMTLTRTSDTYVVHEMLRAEDTVTPCNPPAPSTNPDSHLTGQPDVLHSRELPGRDIRASSDGFWLGITQGRGRSTPVVVNAGPINHRDPCLGYTFTETSFPFRKLVILGDTYDPSPMIPLCINPSPSLLVHEATDSHISHHVDNTGKLSARTPAEVLERALARGHSVPEMAGAFAKLIGARDLVLNHIGGRFPAPRNPHDHFRIRVMLDIESHATKAWGSGKLAIAAFDFMRFEVPHHPRVNAQLVEEAEVEEMDVWETEVYAEPTAATPVYRGGHRGRRGGFHRGRHPKPMGRQDPGHGSRAGQSGGGQGSSQGGDKKRRK</sequence>
<dbReference type="GO" id="GO:0005634">
    <property type="term" value="C:nucleus"/>
    <property type="evidence" value="ECO:0007669"/>
    <property type="project" value="TreeGrafter"/>
</dbReference>
<feature type="region of interest" description="Disordered" evidence="1">
    <location>
        <begin position="416"/>
        <end position="470"/>
    </location>
</feature>
<protein>
    <recommendedName>
        <fullName evidence="4">Metallo-beta-lactamase domain-containing protein</fullName>
    </recommendedName>
</protein>
<gene>
    <name evidence="2" type="ORF">D9619_005747</name>
</gene>
<reference evidence="2 3" key="1">
    <citation type="journal article" date="2020" name="ISME J.">
        <title>Uncovering the hidden diversity of litter-decomposition mechanisms in mushroom-forming fungi.</title>
        <authorList>
            <person name="Floudas D."/>
            <person name="Bentzer J."/>
            <person name="Ahren D."/>
            <person name="Johansson T."/>
            <person name="Persson P."/>
            <person name="Tunlid A."/>
        </authorList>
    </citation>
    <scope>NUCLEOTIDE SEQUENCE [LARGE SCALE GENOMIC DNA]</scope>
    <source>
        <strain evidence="2 3">CBS 101986</strain>
    </source>
</reference>
<dbReference type="PANTHER" id="PTHR46018:SF2">
    <property type="entry name" value="ZINC PHOSPHODIESTERASE ELAC PROTEIN 1"/>
    <property type="match status" value="1"/>
</dbReference>
<organism evidence="2 3">
    <name type="scientific">Psilocybe cf. subviscida</name>
    <dbReference type="NCBI Taxonomy" id="2480587"/>
    <lineage>
        <taxon>Eukaryota</taxon>
        <taxon>Fungi</taxon>
        <taxon>Dikarya</taxon>
        <taxon>Basidiomycota</taxon>
        <taxon>Agaricomycotina</taxon>
        <taxon>Agaricomycetes</taxon>
        <taxon>Agaricomycetidae</taxon>
        <taxon>Agaricales</taxon>
        <taxon>Agaricineae</taxon>
        <taxon>Strophariaceae</taxon>
        <taxon>Psilocybe</taxon>
    </lineage>
</organism>
<feature type="compositionally biased region" description="Gly residues" evidence="1">
    <location>
        <begin position="453"/>
        <end position="462"/>
    </location>
</feature>
<evidence type="ECO:0000313" key="2">
    <source>
        <dbReference type="EMBL" id="KAF5331141.1"/>
    </source>
</evidence>
<accession>A0A8H5BY47</accession>
<feature type="compositionally biased region" description="Basic residues" evidence="1">
    <location>
        <begin position="422"/>
        <end position="439"/>
    </location>
</feature>
<dbReference type="InterPro" id="IPR036866">
    <property type="entry name" value="RibonucZ/Hydroxyglut_hydro"/>
</dbReference>